<evidence type="ECO:0000256" key="2">
    <source>
        <dbReference type="ARBA" id="ARBA00022540"/>
    </source>
</evidence>
<dbReference type="AlphaFoldDB" id="A0A6B0T245"/>
<dbReference type="PANTHER" id="PTHR45860">
    <property type="entry name" value="TRANSLATION INITIATION FACTOR EIF-2B SUBUNIT ALPHA"/>
    <property type="match status" value="1"/>
</dbReference>
<dbReference type="InterPro" id="IPR037171">
    <property type="entry name" value="NagB/RpiA_transferase-like"/>
</dbReference>
<dbReference type="GO" id="GO:0005085">
    <property type="term" value="F:guanyl-nucleotide exchange factor activity"/>
    <property type="evidence" value="ECO:0007669"/>
    <property type="project" value="TreeGrafter"/>
</dbReference>
<dbReference type="InterPro" id="IPR000649">
    <property type="entry name" value="IF-2B-related"/>
</dbReference>
<evidence type="ECO:0000313" key="6">
    <source>
        <dbReference type="Proteomes" id="UP000466535"/>
    </source>
</evidence>
<accession>A0A6B0T245</accession>
<reference evidence="5 6" key="1">
    <citation type="submission" date="2019-12" db="EMBL/GenBank/DDBJ databases">
        <title>Isolation and characterization of three novel carbon monoxide-oxidizing members of Halobacteria from salione crusts and soils.</title>
        <authorList>
            <person name="Myers M.R."/>
            <person name="King G.M."/>
        </authorList>
    </citation>
    <scope>NUCLEOTIDE SEQUENCE [LARGE SCALE GENOMIC DNA]</scope>
    <source>
        <strain evidence="5 6">WSH3</strain>
    </source>
</reference>
<sequence>MIDETAGEIADMQTHSSSVVAVKAARALREITDREFPTVAEYQRALERNSRALQRANPSHASLHNTQRRIVEHVAELDFETVEQAQAETNAIIDEVIEQVEAGKRNAAELAAEQLEDGETLLTHDYSTTVLSAVTRAVEEGKSFDVYVTEARPRFIGRKMARRLAEYESVDTTLIVDSACGHALSSVDRVLLGMTCVVEDTLYNRVGTYPIAAAAADAGVPVDIVGSSAKLVDGGFAFQNEHRVASEVMREPAEGFEIENPAYDATPTRLLDSIITDEGIKSADER</sequence>
<dbReference type="EMBL" id="WUUT01000002">
    <property type="protein sequence ID" value="MXR51217.1"/>
    <property type="molecule type" value="Genomic_DNA"/>
</dbReference>
<evidence type="ECO:0000313" key="5">
    <source>
        <dbReference type="EMBL" id="MXR51217.1"/>
    </source>
</evidence>
<dbReference type="SUPFAM" id="SSF100950">
    <property type="entry name" value="NagB/RpiA/CoA transferase-like"/>
    <property type="match status" value="1"/>
</dbReference>
<gene>
    <name evidence="5" type="ORF">GRX03_06315</name>
</gene>
<dbReference type="InterPro" id="IPR042529">
    <property type="entry name" value="IF_2B-like_C"/>
</dbReference>
<organism evidence="5 6">
    <name type="scientific">Halovenus carboxidivorans</name>
    <dbReference type="NCBI Taxonomy" id="2692199"/>
    <lineage>
        <taxon>Archaea</taxon>
        <taxon>Methanobacteriati</taxon>
        <taxon>Methanobacteriota</taxon>
        <taxon>Stenosarchaea group</taxon>
        <taxon>Halobacteria</taxon>
        <taxon>Halobacteriales</taxon>
        <taxon>Haloarculaceae</taxon>
        <taxon>Halovenus</taxon>
    </lineage>
</organism>
<comment type="caution">
    <text evidence="5">The sequence shown here is derived from an EMBL/GenBank/DDBJ whole genome shotgun (WGS) entry which is preliminary data.</text>
</comment>
<dbReference type="GO" id="GO:0003743">
    <property type="term" value="F:translation initiation factor activity"/>
    <property type="evidence" value="ECO:0007669"/>
    <property type="project" value="UniProtKB-KW"/>
</dbReference>
<dbReference type="Gene3D" id="1.20.120.420">
    <property type="entry name" value="translation initiation factor eif-2b, domain 1"/>
    <property type="match status" value="1"/>
</dbReference>
<keyword evidence="3" id="KW-0648">Protein biosynthesis</keyword>
<comment type="similarity">
    <text evidence="1 4">Belongs to the eIF-2B alpha/beta/delta subunits family.</text>
</comment>
<dbReference type="PANTHER" id="PTHR45860:SF1">
    <property type="entry name" value="TRANSLATION INITIATION FACTOR EIF-2B SUBUNIT ALPHA"/>
    <property type="match status" value="1"/>
</dbReference>
<keyword evidence="2 5" id="KW-0396">Initiation factor</keyword>
<evidence type="ECO:0000256" key="3">
    <source>
        <dbReference type="ARBA" id="ARBA00022917"/>
    </source>
</evidence>
<name>A0A6B0T245_9EURY</name>
<dbReference type="RefSeq" id="WP_159763361.1">
    <property type="nucleotide sequence ID" value="NZ_WUUT01000002.1"/>
</dbReference>
<dbReference type="Pfam" id="PF01008">
    <property type="entry name" value="IF-2B"/>
    <property type="match status" value="1"/>
</dbReference>
<evidence type="ECO:0000256" key="1">
    <source>
        <dbReference type="ARBA" id="ARBA00007251"/>
    </source>
</evidence>
<dbReference type="Gene3D" id="3.40.50.10470">
    <property type="entry name" value="Translation initiation factor eif-2b, domain 2"/>
    <property type="match status" value="1"/>
</dbReference>
<dbReference type="InterPro" id="IPR027363">
    <property type="entry name" value="M1Pi_N"/>
</dbReference>
<evidence type="ECO:0000256" key="4">
    <source>
        <dbReference type="RuleBase" id="RU003814"/>
    </source>
</evidence>
<keyword evidence="6" id="KW-1185">Reference proteome</keyword>
<dbReference type="Proteomes" id="UP000466535">
    <property type="component" value="Unassembled WGS sequence"/>
</dbReference>
<dbReference type="OrthoDB" id="45195at2157"/>
<dbReference type="InterPro" id="IPR051501">
    <property type="entry name" value="eIF2B_alpha/beta/delta"/>
</dbReference>
<proteinExistence type="inferred from homology"/>
<protein>
    <submittedName>
        <fullName evidence="5">Translation initiation factor eIF-2B</fullName>
    </submittedName>
</protein>